<evidence type="ECO:0000313" key="2">
    <source>
        <dbReference type="EMBL" id="RHC66979.1"/>
    </source>
</evidence>
<dbReference type="RefSeq" id="WP_118380634.1">
    <property type="nucleotide sequence ID" value="NZ_CABJFJ010000003.1"/>
</dbReference>
<name>A0A414B858_9FIRM</name>
<reference evidence="2 3" key="1">
    <citation type="submission" date="2018-08" db="EMBL/GenBank/DDBJ databases">
        <title>A genome reference for cultivated species of the human gut microbiota.</title>
        <authorList>
            <person name="Zou Y."/>
            <person name="Xue W."/>
            <person name="Luo G."/>
        </authorList>
    </citation>
    <scope>NUCLEOTIDE SEQUENCE [LARGE SCALE GENOMIC DNA]</scope>
    <source>
        <strain evidence="2 3">AM34-3LB</strain>
    </source>
</reference>
<protein>
    <recommendedName>
        <fullName evidence="4">DUF2829 domain-containing protein</fullName>
    </recommendedName>
</protein>
<accession>A0A414B858</accession>
<dbReference type="AlphaFoldDB" id="A0A414B858"/>
<dbReference type="EMBL" id="QSID01000003">
    <property type="protein sequence ID" value="RHC66979.1"/>
    <property type="molecule type" value="Genomic_DNA"/>
</dbReference>
<evidence type="ECO:0008006" key="4">
    <source>
        <dbReference type="Google" id="ProtNLM"/>
    </source>
</evidence>
<proteinExistence type="predicted"/>
<organism evidence="2 3">
    <name type="scientific">Anaerobutyricum hallii</name>
    <dbReference type="NCBI Taxonomy" id="39488"/>
    <lineage>
        <taxon>Bacteria</taxon>
        <taxon>Bacillati</taxon>
        <taxon>Bacillota</taxon>
        <taxon>Clostridia</taxon>
        <taxon>Lachnospirales</taxon>
        <taxon>Lachnospiraceae</taxon>
        <taxon>Anaerobutyricum</taxon>
    </lineage>
</organism>
<feature type="region of interest" description="Disordered" evidence="1">
    <location>
        <begin position="43"/>
        <end position="65"/>
    </location>
</feature>
<keyword evidence="3" id="KW-1185">Reference proteome</keyword>
<gene>
    <name evidence="2" type="ORF">DW833_03835</name>
</gene>
<sequence length="65" mass="7286">MNIKEAAEIAMKESKCICMKDVPGVKIRPEKMDMCTLMLRNGSSPKAGWQPTGNQLISEDWDVTE</sequence>
<dbReference type="Proteomes" id="UP000284621">
    <property type="component" value="Unassembled WGS sequence"/>
</dbReference>
<evidence type="ECO:0000256" key="1">
    <source>
        <dbReference type="SAM" id="MobiDB-lite"/>
    </source>
</evidence>
<comment type="caution">
    <text evidence="2">The sequence shown here is derived from an EMBL/GenBank/DDBJ whole genome shotgun (WGS) entry which is preliminary data.</text>
</comment>
<evidence type="ECO:0000313" key="3">
    <source>
        <dbReference type="Proteomes" id="UP000284621"/>
    </source>
</evidence>